<dbReference type="EMBL" id="VSRR010004927">
    <property type="protein sequence ID" value="MPC41098.1"/>
    <property type="molecule type" value="Genomic_DNA"/>
</dbReference>
<dbReference type="Proteomes" id="UP000324222">
    <property type="component" value="Unassembled WGS sequence"/>
</dbReference>
<sequence length="331" mass="35983">MNGIGYYFTVLGGTSSQQAVLLKKENIKETDGDSDFSDKSSRTHGLSPNIKIESDINFGSCEGSSLEKLDVLDKIKSNKTCEGEDSGTVSSSDEKHDTRPSSDACSNVVFRRDLIKGGRRPTTFPLCLLQPEVVNSSPVAQQYFQQQQEVLEEMGHQGYLKGLMLPKSLAEDESKDNGVESSNAGQSHGLLNKESSYENIYDGADLRAAKCEDTPSTAQLTSSLGDPFTTKTQLPPEMCSSFENLYFKAQTVDENIVREADYLAAEILEEAVQEAARGGQIRLATPGAHTSVSSDMEVFLPGEALGHKGHFEINSKKSGSEDNSDGMHYVL</sequence>
<feature type="compositionally biased region" description="Basic and acidic residues" evidence="1">
    <location>
        <begin position="310"/>
        <end position="320"/>
    </location>
</feature>
<evidence type="ECO:0000256" key="1">
    <source>
        <dbReference type="SAM" id="MobiDB-lite"/>
    </source>
</evidence>
<feature type="region of interest" description="Disordered" evidence="1">
    <location>
        <begin position="80"/>
        <end position="103"/>
    </location>
</feature>
<feature type="region of interest" description="Disordered" evidence="1">
    <location>
        <begin position="27"/>
        <end position="48"/>
    </location>
</feature>
<name>A0A5B7F7K5_PORTR</name>
<organism evidence="2 3">
    <name type="scientific">Portunus trituberculatus</name>
    <name type="common">Swimming crab</name>
    <name type="synonym">Neptunus trituberculatus</name>
    <dbReference type="NCBI Taxonomy" id="210409"/>
    <lineage>
        <taxon>Eukaryota</taxon>
        <taxon>Metazoa</taxon>
        <taxon>Ecdysozoa</taxon>
        <taxon>Arthropoda</taxon>
        <taxon>Crustacea</taxon>
        <taxon>Multicrustacea</taxon>
        <taxon>Malacostraca</taxon>
        <taxon>Eumalacostraca</taxon>
        <taxon>Eucarida</taxon>
        <taxon>Decapoda</taxon>
        <taxon>Pleocyemata</taxon>
        <taxon>Brachyura</taxon>
        <taxon>Eubrachyura</taxon>
        <taxon>Portunoidea</taxon>
        <taxon>Portunidae</taxon>
        <taxon>Portuninae</taxon>
        <taxon>Portunus</taxon>
    </lineage>
</organism>
<dbReference type="AlphaFoldDB" id="A0A5B7F7K5"/>
<protein>
    <submittedName>
        <fullName evidence="2">Uncharacterized protein</fullName>
    </submittedName>
</protein>
<gene>
    <name evidence="2" type="ORF">E2C01_034681</name>
</gene>
<evidence type="ECO:0000313" key="2">
    <source>
        <dbReference type="EMBL" id="MPC41098.1"/>
    </source>
</evidence>
<feature type="region of interest" description="Disordered" evidence="1">
    <location>
        <begin position="171"/>
        <end position="191"/>
    </location>
</feature>
<comment type="caution">
    <text evidence="2">The sequence shown here is derived from an EMBL/GenBank/DDBJ whole genome shotgun (WGS) entry which is preliminary data.</text>
</comment>
<reference evidence="2 3" key="1">
    <citation type="submission" date="2019-05" db="EMBL/GenBank/DDBJ databases">
        <title>Another draft genome of Portunus trituberculatus and its Hox gene families provides insights of decapod evolution.</title>
        <authorList>
            <person name="Jeong J.-H."/>
            <person name="Song I."/>
            <person name="Kim S."/>
            <person name="Choi T."/>
            <person name="Kim D."/>
            <person name="Ryu S."/>
            <person name="Kim W."/>
        </authorList>
    </citation>
    <scope>NUCLEOTIDE SEQUENCE [LARGE SCALE GENOMIC DNA]</scope>
    <source>
        <tissue evidence="2">Muscle</tissue>
    </source>
</reference>
<keyword evidence="3" id="KW-1185">Reference proteome</keyword>
<feature type="compositionally biased region" description="Basic and acidic residues" evidence="1">
    <location>
        <begin position="27"/>
        <end position="41"/>
    </location>
</feature>
<feature type="region of interest" description="Disordered" evidence="1">
    <location>
        <begin position="310"/>
        <end position="331"/>
    </location>
</feature>
<evidence type="ECO:0000313" key="3">
    <source>
        <dbReference type="Proteomes" id="UP000324222"/>
    </source>
</evidence>
<accession>A0A5B7F7K5</accession>
<proteinExistence type="predicted"/>